<keyword evidence="3" id="KW-0812">Transmembrane</keyword>
<dbReference type="Gene3D" id="3.30.2010.10">
    <property type="entry name" value="Metalloproteases ('zincins'), catalytic domain"/>
    <property type="match status" value="1"/>
</dbReference>
<name>A0ABT3IPT4_9BACT</name>
<protein>
    <submittedName>
        <fullName evidence="5">M56 family metallopeptidase</fullName>
    </submittedName>
</protein>
<feature type="compositionally biased region" description="Basic and acidic residues" evidence="2">
    <location>
        <begin position="558"/>
        <end position="602"/>
    </location>
</feature>
<feature type="region of interest" description="Disordered" evidence="2">
    <location>
        <begin position="544"/>
        <end position="603"/>
    </location>
</feature>
<feature type="transmembrane region" description="Helical" evidence="3">
    <location>
        <begin position="322"/>
        <end position="339"/>
    </location>
</feature>
<feature type="transmembrane region" description="Helical" evidence="3">
    <location>
        <begin position="48"/>
        <end position="67"/>
    </location>
</feature>
<organism evidence="5 6">
    <name type="scientific">Chitinophaga nivalis</name>
    <dbReference type="NCBI Taxonomy" id="2991709"/>
    <lineage>
        <taxon>Bacteria</taxon>
        <taxon>Pseudomonadati</taxon>
        <taxon>Bacteroidota</taxon>
        <taxon>Chitinophagia</taxon>
        <taxon>Chitinophagales</taxon>
        <taxon>Chitinophagaceae</taxon>
        <taxon>Chitinophaga</taxon>
    </lineage>
</organism>
<keyword evidence="3" id="KW-0472">Membrane</keyword>
<keyword evidence="1" id="KW-0175">Coiled coil</keyword>
<feature type="region of interest" description="Disordered" evidence="2">
    <location>
        <begin position="392"/>
        <end position="447"/>
    </location>
</feature>
<accession>A0ABT3IPT4</accession>
<dbReference type="CDD" id="cd07341">
    <property type="entry name" value="M56_BlaR1_MecR1_like"/>
    <property type="match status" value="1"/>
</dbReference>
<dbReference type="Pfam" id="PF05569">
    <property type="entry name" value="Peptidase_M56"/>
    <property type="match status" value="1"/>
</dbReference>
<dbReference type="EMBL" id="JAPDNS010000002">
    <property type="protein sequence ID" value="MCW3485968.1"/>
    <property type="molecule type" value="Genomic_DNA"/>
</dbReference>
<evidence type="ECO:0000256" key="1">
    <source>
        <dbReference type="SAM" id="Coils"/>
    </source>
</evidence>
<feature type="region of interest" description="Disordered" evidence="2">
    <location>
        <begin position="660"/>
        <end position="682"/>
    </location>
</feature>
<feature type="coiled-coil region" evidence="1">
    <location>
        <begin position="448"/>
        <end position="475"/>
    </location>
</feature>
<dbReference type="RefSeq" id="WP_264732785.1">
    <property type="nucleotide sequence ID" value="NZ_JAPDNR010000001.1"/>
</dbReference>
<sequence>MNVLPITGDLVRALGWTILHSLWQAFFIYACLRIVLKLWPQASARIKYNLALLSLSGIFVWFLITLYEHLDALSTVKTMTMQLAAAPMPVQPVNMPAVYPSQEPLMWLFPNLEMCFPIVVMLYAAGMIVMTIKLVSDLFELQHIRHHNVVQMDEVWEKHLETLAARLQIPRKVRLFISPHVMVPVMLGFLKPVILLPVAMVNNLSEQQLEAILLHELAHIKRNDYLLNIFQSIVEIMLFFNPFVWLIAKTIRLEREHCCDDLVIASTVQPLHYARALVALEEYRLTANPLSMAAADNRQHLFYRIKRIMEMKTTHLNYSQRFLAGLIIAAGLISIAWLNPAKGANEKARPETQLQAVDTHPADAAIIPAVATVNKPHTPVYVAAVMADTITPAPVEPSTPPTPPTPPTPATPTAPITPDTPETPNDPEDVIQSPANKQQAASDEKIDRKMIKQHIRETREQVRQAMKQMRDVDLKNIQSEVDLALASVDWKQLSADMKIARDSALSKVNWHQINQDIKIAYNKADWDKINENVNRTIRESKSIADKARASAMAQISRAQREQDRSQTDARRQKADIARAKADAARERADASREAAEIQREKNNGAPTKEMVRKMTAEKLINPSQGFTIEKSDAGLFINGTKQPAAVVEKYKQYLQHKKISIRGSSNQSSNDSNDELHVSIEN</sequence>
<evidence type="ECO:0000256" key="3">
    <source>
        <dbReference type="SAM" id="Phobius"/>
    </source>
</evidence>
<feature type="transmembrane region" description="Helical" evidence="3">
    <location>
        <begin position="225"/>
        <end position="247"/>
    </location>
</feature>
<gene>
    <name evidence="5" type="ORF">OL497_18845</name>
</gene>
<keyword evidence="3" id="KW-1133">Transmembrane helix</keyword>
<feature type="transmembrane region" description="Helical" evidence="3">
    <location>
        <begin position="181"/>
        <end position="205"/>
    </location>
</feature>
<proteinExistence type="predicted"/>
<feature type="transmembrane region" description="Helical" evidence="3">
    <location>
        <begin position="13"/>
        <end position="36"/>
    </location>
</feature>
<evidence type="ECO:0000259" key="4">
    <source>
        <dbReference type="Pfam" id="PF05569"/>
    </source>
</evidence>
<feature type="domain" description="Peptidase M56" evidence="4">
    <location>
        <begin position="62"/>
        <end position="307"/>
    </location>
</feature>
<feature type="compositionally biased region" description="Low complexity" evidence="2">
    <location>
        <begin position="413"/>
        <end position="423"/>
    </location>
</feature>
<evidence type="ECO:0000313" key="5">
    <source>
        <dbReference type="EMBL" id="MCW3485968.1"/>
    </source>
</evidence>
<dbReference type="PANTHER" id="PTHR34978">
    <property type="entry name" value="POSSIBLE SENSOR-TRANSDUCER PROTEIN BLAR"/>
    <property type="match status" value="1"/>
</dbReference>
<feature type="transmembrane region" description="Helical" evidence="3">
    <location>
        <begin position="116"/>
        <end position="135"/>
    </location>
</feature>
<feature type="compositionally biased region" description="Pro residues" evidence="2">
    <location>
        <begin position="394"/>
        <end position="412"/>
    </location>
</feature>
<reference evidence="5 6" key="1">
    <citation type="submission" date="2022-10" db="EMBL/GenBank/DDBJ databases">
        <title>Chitinophaga nivalis PC15 sp. nov., isolated from Pyeongchang county, South Korea.</title>
        <authorList>
            <person name="Trinh H.N."/>
        </authorList>
    </citation>
    <scope>NUCLEOTIDE SEQUENCE [LARGE SCALE GENOMIC DNA]</scope>
    <source>
        <strain evidence="5 6">PC14</strain>
    </source>
</reference>
<dbReference type="Proteomes" id="UP001207742">
    <property type="component" value="Unassembled WGS sequence"/>
</dbReference>
<dbReference type="InterPro" id="IPR052173">
    <property type="entry name" value="Beta-lactam_resp_regulator"/>
</dbReference>
<evidence type="ECO:0000313" key="6">
    <source>
        <dbReference type="Proteomes" id="UP001207742"/>
    </source>
</evidence>
<keyword evidence="6" id="KW-1185">Reference proteome</keyword>
<dbReference type="InterPro" id="IPR008756">
    <property type="entry name" value="Peptidase_M56"/>
</dbReference>
<comment type="caution">
    <text evidence="5">The sequence shown here is derived from an EMBL/GenBank/DDBJ whole genome shotgun (WGS) entry which is preliminary data.</text>
</comment>
<dbReference type="PANTHER" id="PTHR34978:SF3">
    <property type="entry name" value="SLR0241 PROTEIN"/>
    <property type="match status" value="1"/>
</dbReference>
<evidence type="ECO:0000256" key="2">
    <source>
        <dbReference type="SAM" id="MobiDB-lite"/>
    </source>
</evidence>